<sequence length="40" mass="4847">MLSGTFHEISNRIRFIELGQVEELYKRKKDYLDFEKELGI</sequence>
<dbReference type="AlphaFoldDB" id="X1IVP1"/>
<evidence type="ECO:0000313" key="1">
    <source>
        <dbReference type="EMBL" id="GAH70174.1"/>
    </source>
</evidence>
<accession>X1IVP1</accession>
<name>X1IVP1_9ZZZZ</name>
<comment type="caution">
    <text evidence="1">The sequence shown here is derived from an EMBL/GenBank/DDBJ whole genome shotgun (WGS) entry which is preliminary data.</text>
</comment>
<gene>
    <name evidence="1" type="ORF">S03H2_54871</name>
</gene>
<reference evidence="1" key="1">
    <citation type="journal article" date="2014" name="Front. Microbiol.">
        <title>High frequency of phylogenetically diverse reductive dehalogenase-homologous genes in deep subseafloor sedimentary metagenomes.</title>
        <authorList>
            <person name="Kawai M."/>
            <person name="Futagami T."/>
            <person name="Toyoda A."/>
            <person name="Takaki Y."/>
            <person name="Nishi S."/>
            <person name="Hori S."/>
            <person name="Arai W."/>
            <person name="Tsubouchi T."/>
            <person name="Morono Y."/>
            <person name="Uchiyama I."/>
            <person name="Ito T."/>
            <person name="Fujiyama A."/>
            <person name="Inagaki F."/>
            <person name="Takami H."/>
        </authorList>
    </citation>
    <scope>NUCLEOTIDE SEQUENCE</scope>
    <source>
        <strain evidence="1">Expedition CK06-06</strain>
    </source>
</reference>
<protein>
    <submittedName>
        <fullName evidence="1">Uncharacterized protein</fullName>
    </submittedName>
</protein>
<organism evidence="1">
    <name type="scientific">marine sediment metagenome</name>
    <dbReference type="NCBI Taxonomy" id="412755"/>
    <lineage>
        <taxon>unclassified sequences</taxon>
        <taxon>metagenomes</taxon>
        <taxon>ecological metagenomes</taxon>
    </lineage>
</organism>
<dbReference type="EMBL" id="BARU01035013">
    <property type="protein sequence ID" value="GAH70174.1"/>
    <property type="molecule type" value="Genomic_DNA"/>
</dbReference>
<proteinExistence type="predicted"/>